<evidence type="ECO:0000313" key="2">
    <source>
        <dbReference type="EMBL" id="OQR77782.1"/>
    </source>
</evidence>
<feature type="compositionally biased region" description="Basic and acidic residues" evidence="1">
    <location>
        <begin position="1"/>
        <end position="13"/>
    </location>
</feature>
<comment type="caution">
    <text evidence="2">The sequence shown here is derived from an EMBL/GenBank/DDBJ whole genome shotgun (WGS) entry which is preliminary data.</text>
</comment>
<name>A0A1V9XWH5_9ACAR</name>
<reference evidence="2 3" key="1">
    <citation type="journal article" date="2017" name="Gigascience">
        <title>Draft genome of the honey bee ectoparasitic mite, Tropilaelaps mercedesae, is shaped by the parasitic life history.</title>
        <authorList>
            <person name="Dong X."/>
            <person name="Armstrong S.D."/>
            <person name="Xia D."/>
            <person name="Makepeace B.L."/>
            <person name="Darby A.C."/>
            <person name="Kadowaki T."/>
        </authorList>
    </citation>
    <scope>NUCLEOTIDE SEQUENCE [LARGE SCALE GENOMIC DNA]</scope>
    <source>
        <strain evidence="2">Wuxi-XJTLU</strain>
    </source>
</reference>
<gene>
    <name evidence="2" type="ORF">BIW11_00393</name>
</gene>
<evidence type="ECO:0000313" key="3">
    <source>
        <dbReference type="Proteomes" id="UP000192247"/>
    </source>
</evidence>
<feature type="region of interest" description="Disordered" evidence="1">
    <location>
        <begin position="1"/>
        <end position="42"/>
    </location>
</feature>
<proteinExistence type="predicted"/>
<keyword evidence="3" id="KW-1185">Reference proteome</keyword>
<dbReference type="Proteomes" id="UP000192247">
    <property type="component" value="Unassembled WGS sequence"/>
</dbReference>
<dbReference type="EMBL" id="MNPL01003061">
    <property type="protein sequence ID" value="OQR77782.1"/>
    <property type="molecule type" value="Genomic_DNA"/>
</dbReference>
<evidence type="ECO:0000256" key="1">
    <source>
        <dbReference type="SAM" id="MobiDB-lite"/>
    </source>
</evidence>
<feature type="compositionally biased region" description="Polar residues" evidence="1">
    <location>
        <begin position="30"/>
        <end position="42"/>
    </location>
</feature>
<accession>A0A1V9XWH5</accession>
<dbReference type="AlphaFoldDB" id="A0A1V9XWH5"/>
<dbReference type="InParanoid" id="A0A1V9XWH5"/>
<organism evidence="2 3">
    <name type="scientific">Tropilaelaps mercedesae</name>
    <dbReference type="NCBI Taxonomy" id="418985"/>
    <lineage>
        <taxon>Eukaryota</taxon>
        <taxon>Metazoa</taxon>
        <taxon>Ecdysozoa</taxon>
        <taxon>Arthropoda</taxon>
        <taxon>Chelicerata</taxon>
        <taxon>Arachnida</taxon>
        <taxon>Acari</taxon>
        <taxon>Parasitiformes</taxon>
        <taxon>Mesostigmata</taxon>
        <taxon>Gamasina</taxon>
        <taxon>Dermanyssoidea</taxon>
        <taxon>Laelapidae</taxon>
        <taxon>Tropilaelaps</taxon>
    </lineage>
</organism>
<protein>
    <submittedName>
        <fullName evidence="2">Uncharacterized protein</fullName>
    </submittedName>
</protein>
<sequence>MVARTEEAPHKSYYEAAAAKSKNGGRKADLTTQGPLASVRLNTPDETQGVAGAWLTVAVRDIPLKKEENASDLEGKASVAVDEIPLPPPDKRKRFGEKIVSLSGLDNDDADSSRTTRDRVSKVEFEFKRKVNRGNMRQRTADD</sequence>